<organism evidence="1">
    <name type="scientific">freshwater metagenome</name>
    <dbReference type="NCBI Taxonomy" id="449393"/>
    <lineage>
        <taxon>unclassified sequences</taxon>
        <taxon>metagenomes</taxon>
        <taxon>ecological metagenomes</taxon>
    </lineage>
</organism>
<accession>A0A6J7C9C8</accession>
<dbReference type="AlphaFoldDB" id="A0A6J7C9C8"/>
<reference evidence="1" key="1">
    <citation type="submission" date="2020-05" db="EMBL/GenBank/DDBJ databases">
        <authorList>
            <person name="Chiriac C."/>
            <person name="Salcher M."/>
            <person name="Ghai R."/>
            <person name="Kavagutti S V."/>
        </authorList>
    </citation>
    <scope>NUCLEOTIDE SEQUENCE</scope>
</reference>
<name>A0A6J7C9C8_9ZZZZ</name>
<protein>
    <submittedName>
        <fullName evidence="1">Unannotated protein</fullName>
    </submittedName>
</protein>
<sequence>MPTPSSLTSISTQPAEMFDDTFTVPPGLVYLMALSTKLLIAETTCNRSPVTV</sequence>
<proteinExistence type="predicted"/>
<evidence type="ECO:0000313" key="1">
    <source>
        <dbReference type="EMBL" id="CAB4853524.1"/>
    </source>
</evidence>
<gene>
    <name evidence="1" type="ORF">UFOPK3267_03056</name>
</gene>
<dbReference type="EMBL" id="CAFBIY010000274">
    <property type="protein sequence ID" value="CAB4853524.1"/>
    <property type="molecule type" value="Genomic_DNA"/>
</dbReference>